<dbReference type="SMART" id="SM00327">
    <property type="entry name" value="VWA"/>
    <property type="match status" value="2"/>
</dbReference>
<evidence type="ECO:0000259" key="1">
    <source>
        <dbReference type="PROSITE" id="PS50234"/>
    </source>
</evidence>
<dbReference type="PANTHER" id="PTHR24020:SF20">
    <property type="entry name" value="PH DOMAIN-CONTAINING PROTEIN"/>
    <property type="match status" value="1"/>
</dbReference>
<dbReference type="STRING" id="50429.A0A2B4SZC9"/>
<reference evidence="3" key="1">
    <citation type="journal article" date="2017" name="bioRxiv">
        <title>Comparative analysis of the genomes of Stylophora pistillata and Acropora digitifera provides evidence for extensive differences between species of corals.</title>
        <authorList>
            <person name="Voolstra C.R."/>
            <person name="Li Y."/>
            <person name="Liew Y.J."/>
            <person name="Baumgarten S."/>
            <person name="Zoccola D."/>
            <person name="Flot J.-F."/>
            <person name="Tambutte S."/>
            <person name="Allemand D."/>
            <person name="Aranda M."/>
        </authorList>
    </citation>
    <scope>NUCLEOTIDE SEQUENCE [LARGE SCALE GENOMIC DNA]</scope>
</reference>
<accession>A0A2B4SZC9</accession>
<dbReference type="AlphaFoldDB" id="A0A2B4SZC9"/>
<dbReference type="GO" id="GO:0005581">
    <property type="term" value="C:collagen trimer"/>
    <property type="evidence" value="ECO:0007669"/>
    <property type="project" value="UniProtKB-KW"/>
</dbReference>
<dbReference type="OrthoDB" id="5965743at2759"/>
<gene>
    <name evidence="2" type="primary">Col6a6</name>
    <name evidence="2" type="ORF">AWC38_SpisGene1410</name>
</gene>
<feature type="domain" description="VWFA" evidence="1">
    <location>
        <begin position="16"/>
        <end position="198"/>
    </location>
</feature>
<dbReference type="InterPro" id="IPR002035">
    <property type="entry name" value="VWF_A"/>
</dbReference>
<dbReference type="Pfam" id="PF00092">
    <property type="entry name" value="VWA"/>
    <property type="match status" value="2"/>
</dbReference>
<dbReference type="EMBL" id="LSMT01000009">
    <property type="protein sequence ID" value="PFX33735.1"/>
    <property type="molecule type" value="Genomic_DNA"/>
</dbReference>
<dbReference type="SUPFAM" id="SSF53300">
    <property type="entry name" value="vWA-like"/>
    <property type="match status" value="2"/>
</dbReference>
<protein>
    <submittedName>
        <fullName evidence="2">Collagen alpha-6(VI) chain</fullName>
    </submittedName>
</protein>
<proteinExistence type="predicted"/>
<comment type="caution">
    <text evidence="2">The sequence shown here is derived from an EMBL/GenBank/DDBJ whole genome shotgun (WGS) entry which is preliminary data.</text>
</comment>
<dbReference type="Proteomes" id="UP000225706">
    <property type="component" value="Unassembled WGS sequence"/>
</dbReference>
<dbReference type="PANTHER" id="PTHR24020">
    <property type="entry name" value="COLLAGEN ALPHA"/>
    <property type="match status" value="1"/>
</dbReference>
<sequence length="417" mass="46613">MCYFASRLDVHKCKMDLGLIVDTTKSIRVENIPILTEALKHLVQEFEIGSDRTHVSLETFSSEATLHNKFNDEQYHSEDALLKLISDSINNLAQPTRLDKALVLAKEEMFTEESGMRPDARNAVVLYTDGRSHPDTEDFYLDIVALKMRGVRIVVVGIGPDARKPKYHQVLDYIGGSHLFFVDDYKNLDEATHVIGNLICPPDPCENSKGMDVAFVIDKTKSIGVPNFLLLKGFLLELVHGLDIGPEKTHTGVITFNRKPKVLSTFANEKLYSNKAVHDFITGISVVLGDHTFIDKALNTAAQKLFTEEGGDRPNFPNALILLTDGRSNSNSKPFSSIVPLLQEKNVHIAAIGIGEYEDFEGQLEEIAGKNVYNASNFDKLSDLFEDILAEICTVEDDIGEFKPVHPRRRVFGKQHE</sequence>
<dbReference type="InterPro" id="IPR036465">
    <property type="entry name" value="vWFA_dom_sf"/>
</dbReference>
<dbReference type="InterPro" id="IPR050525">
    <property type="entry name" value="ECM_Assembly_Org"/>
</dbReference>
<organism evidence="2 3">
    <name type="scientific">Stylophora pistillata</name>
    <name type="common">Smooth cauliflower coral</name>
    <dbReference type="NCBI Taxonomy" id="50429"/>
    <lineage>
        <taxon>Eukaryota</taxon>
        <taxon>Metazoa</taxon>
        <taxon>Cnidaria</taxon>
        <taxon>Anthozoa</taxon>
        <taxon>Hexacorallia</taxon>
        <taxon>Scleractinia</taxon>
        <taxon>Astrocoeniina</taxon>
        <taxon>Pocilloporidae</taxon>
        <taxon>Stylophora</taxon>
    </lineage>
</organism>
<dbReference type="PROSITE" id="PS50234">
    <property type="entry name" value="VWFA"/>
    <property type="match status" value="2"/>
</dbReference>
<name>A0A2B4SZC9_STYPI</name>
<dbReference type="Gene3D" id="3.40.50.410">
    <property type="entry name" value="von Willebrand factor, type A domain"/>
    <property type="match status" value="2"/>
</dbReference>
<dbReference type="CDD" id="cd01450">
    <property type="entry name" value="vWFA_subfamily_ECM"/>
    <property type="match status" value="2"/>
</dbReference>
<feature type="domain" description="VWFA" evidence="1">
    <location>
        <begin position="212"/>
        <end position="388"/>
    </location>
</feature>
<evidence type="ECO:0000313" key="3">
    <source>
        <dbReference type="Proteomes" id="UP000225706"/>
    </source>
</evidence>
<evidence type="ECO:0000313" key="2">
    <source>
        <dbReference type="EMBL" id="PFX33735.1"/>
    </source>
</evidence>
<keyword evidence="2" id="KW-0176">Collagen</keyword>
<keyword evidence="3" id="KW-1185">Reference proteome</keyword>